<gene>
    <name evidence="1" type="ORF">SAMEA2259716_04802</name>
</gene>
<dbReference type="EMBL" id="FVGW01000012">
    <property type="protein sequence ID" value="SKM69004.1"/>
    <property type="molecule type" value="Genomic_DNA"/>
</dbReference>
<reference evidence="1 2" key="1">
    <citation type="submission" date="2016-11" db="EMBL/GenBank/DDBJ databases">
        <authorList>
            <consortium name="Pathogen Informatics"/>
        </authorList>
    </citation>
    <scope>NUCLEOTIDE SEQUENCE [LARGE SCALE GENOMIC DNA]</scope>
    <source>
        <strain evidence="1 2">911</strain>
    </source>
</reference>
<protein>
    <submittedName>
        <fullName evidence="1">Uncharacterized protein</fullName>
    </submittedName>
</protein>
<evidence type="ECO:0000313" key="2">
    <source>
        <dbReference type="Proteomes" id="UP000190074"/>
    </source>
</evidence>
<evidence type="ECO:0000313" key="1">
    <source>
        <dbReference type="EMBL" id="SKM69004.1"/>
    </source>
</evidence>
<accession>A0A1U0ZSY5</accession>
<name>A0A1U0ZSY5_9MYCO</name>
<organism evidence="1 2">
    <name type="scientific">Mycobacteroides abscessus subsp. massiliense</name>
    <dbReference type="NCBI Taxonomy" id="1962118"/>
    <lineage>
        <taxon>Bacteria</taxon>
        <taxon>Bacillati</taxon>
        <taxon>Actinomycetota</taxon>
        <taxon>Actinomycetes</taxon>
        <taxon>Mycobacteriales</taxon>
        <taxon>Mycobacteriaceae</taxon>
        <taxon>Mycobacteroides</taxon>
        <taxon>Mycobacteroides abscessus</taxon>
    </lineage>
</organism>
<sequence>MSSATPAALHWVAPGSPRQVQEAPYQGGRYQIYPWKGGWTFNRDDHPLLPKFDGVVDTECEAKLLCQNDYQKVARLIAWVEYILNNDPPLP</sequence>
<dbReference type="AlphaFoldDB" id="A0A1U0ZSY5"/>
<dbReference type="Proteomes" id="UP000190074">
    <property type="component" value="Unassembled WGS sequence"/>
</dbReference>
<dbReference type="RefSeq" id="WP_074270277.1">
    <property type="nucleotide sequence ID" value="NZ_FVGW01000012.1"/>
</dbReference>
<proteinExistence type="predicted"/>